<dbReference type="Proteomes" id="UP001597163">
    <property type="component" value="Unassembled WGS sequence"/>
</dbReference>
<comment type="caution">
    <text evidence="1">The sequence shown here is derived from an EMBL/GenBank/DDBJ whole genome shotgun (WGS) entry which is preliminary data.</text>
</comment>
<dbReference type="RefSeq" id="WP_311939076.1">
    <property type="nucleotide sequence ID" value="NZ_JAVSCK010000003.1"/>
</dbReference>
<reference evidence="2" key="1">
    <citation type="journal article" date="2019" name="Int. J. Syst. Evol. Microbiol.">
        <title>The Global Catalogue of Microorganisms (GCM) 10K type strain sequencing project: providing services to taxonomists for standard genome sequencing and annotation.</title>
        <authorList>
            <consortium name="The Broad Institute Genomics Platform"/>
            <consortium name="The Broad Institute Genome Sequencing Center for Infectious Disease"/>
            <person name="Wu L."/>
            <person name="Ma J."/>
        </authorList>
    </citation>
    <scope>NUCLEOTIDE SEQUENCE [LARGE SCALE GENOMIC DNA]</scope>
    <source>
        <strain evidence="2">CCUG 63246</strain>
    </source>
</reference>
<organism evidence="1 2">
    <name type="scientific">Hwangdonia seohaensis</name>
    <dbReference type="NCBI Taxonomy" id="1240727"/>
    <lineage>
        <taxon>Bacteria</taxon>
        <taxon>Pseudomonadati</taxon>
        <taxon>Bacteroidota</taxon>
        <taxon>Flavobacteriia</taxon>
        <taxon>Flavobacteriales</taxon>
        <taxon>Flavobacteriaceae</taxon>
        <taxon>Hwangdonia</taxon>
    </lineage>
</organism>
<evidence type="ECO:0000313" key="1">
    <source>
        <dbReference type="EMBL" id="MFD1162579.1"/>
    </source>
</evidence>
<keyword evidence="2" id="KW-1185">Reference proteome</keyword>
<protein>
    <submittedName>
        <fullName evidence="1">Uncharacterized protein</fullName>
    </submittedName>
</protein>
<evidence type="ECO:0000313" key="2">
    <source>
        <dbReference type="Proteomes" id="UP001597163"/>
    </source>
</evidence>
<dbReference type="EMBL" id="JBHTLJ010000003">
    <property type="protein sequence ID" value="MFD1162579.1"/>
    <property type="molecule type" value="Genomic_DNA"/>
</dbReference>
<name>A0ABW3RBY4_9FLAO</name>
<sequence>MQEFKDWKEFINRILIDSGKFENPTSDITNATEIETFKSTDKKSLTEIRVGYFTEENKLIYLHIFNPTVPGYNKYVYGEYFYQYHFSEPPDYGDPALEFNERNRNGIISILEKGLKGKEVQFVKNDKILKSKLYIAESDSNFSYSYDFTKRGFWKKIFGQKIDKMDGIEKREIELNTIFSGIKNVLQQRTELKNKQF</sequence>
<gene>
    <name evidence="1" type="ORF">ACFQ2E_09140</name>
</gene>
<accession>A0ABW3RBY4</accession>
<proteinExistence type="predicted"/>